<keyword evidence="3" id="KW-1185">Reference proteome</keyword>
<comment type="caution">
    <text evidence="2">The sequence shown here is derived from an EMBL/GenBank/DDBJ whole genome shotgun (WGS) entry which is preliminary data.</text>
</comment>
<sequence length="109" mass="11936">MWAQRACAPSLQPSFAKVLDEPSTIVAIAEGAQYSTSIVIQVSRLKQQSLDRDAAAEVEKSALQSQLDAARREAEAQRLRAEASPPRASAGRARLEAAEREVQEDFQQK</sequence>
<feature type="compositionally biased region" description="Low complexity" evidence="1">
    <location>
        <begin position="82"/>
        <end position="92"/>
    </location>
</feature>
<reference evidence="2" key="1">
    <citation type="submission" date="2023-10" db="EMBL/GenBank/DDBJ databases">
        <authorList>
            <person name="Chen Y."/>
            <person name="Shah S."/>
            <person name="Dougan E. K."/>
            <person name="Thang M."/>
            <person name="Chan C."/>
        </authorList>
    </citation>
    <scope>NUCLEOTIDE SEQUENCE [LARGE SCALE GENOMIC DNA]</scope>
</reference>
<feature type="compositionally biased region" description="Basic and acidic residues" evidence="1">
    <location>
        <begin position="69"/>
        <end position="81"/>
    </location>
</feature>
<dbReference type="Proteomes" id="UP001189429">
    <property type="component" value="Unassembled WGS sequence"/>
</dbReference>
<accession>A0ABN9PXV6</accession>
<protein>
    <recommendedName>
        <fullName evidence="4">Prohibitin</fullName>
    </recommendedName>
</protein>
<feature type="compositionally biased region" description="Basic and acidic residues" evidence="1">
    <location>
        <begin position="93"/>
        <end position="109"/>
    </location>
</feature>
<evidence type="ECO:0000313" key="2">
    <source>
        <dbReference type="EMBL" id="CAK0798126.1"/>
    </source>
</evidence>
<evidence type="ECO:0000313" key="3">
    <source>
        <dbReference type="Proteomes" id="UP001189429"/>
    </source>
</evidence>
<name>A0ABN9PXV6_9DINO</name>
<organism evidence="2 3">
    <name type="scientific">Prorocentrum cordatum</name>
    <dbReference type="NCBI Taxonomy" id="2364126"/>
    <lineage>
        <taxon>Eukaryota</taxon>
        <taxon>Sar</taxon>
        <taxon>Alveolata</taxon>
        <taxon>Dinophyceae</taxon>
        <taxon>Prorocentrales</taxon>
        <taxon>Prorocentraceae</taxon>
        <taxon>Prorocentrum</taxon>
    </lineage>
</organism>
<gene>
    <name evidence="2" type="ORF">PCOR1329_LOCUS6999</name>
</gene>
<feature type="region of interest" description="Disordered" evidence="1">
    <location>
        <begin position="69"/>
        <end position="109"/>
    </location>
</feature>
<proteinExistence type="predicted"/>
<evidence type="ECO:0008006" key="4">
    <source>
        <dbReference type="Google" id="ProtNLM"/>
    </source>
</evidence>
<evidence type="ECO:0000256" key="1">
    <source>
        <dbReference type="SAM" id="MobiDB-lite"/>
    </source>
</evidence>
<dbReference type="EMBL" id="CAUYUJ010001891">
    <property type="protein sequence ID" value="CAK0798126.1"/>
    <property type="molecule type" value="Genomic_DNA"/>
</dbReference>